<evidence type="ECO:0000256" key="1">
    <source>
        <dbReference type="SAM" id="MobiDB-lite"/>
    </source>
</evidence>
<reference evidence="2 3" key="1">
    <citation type="journal article" date="2024" name="G3 (Bethesda)">
        <title>Genome assembly of Hibiscus sabdariffa L. provides insights into metabolisms of medicinal natural products.</title>
        <authorList>
            <person name="Kim T."/>
        </authorList>
    </citation>
    <scope>NUCLEOTIDE SEQUENCE [LARGE SCALE GENOMIC DNA]</scope>
    <source>
        <strain evidence="2">TK-2024</strain>
        <tissue evidence="2">Old leaves</tissue>
    </source>
</reference>
<dbReference type="Proteomes" id="UP001472677">
    <property type="component" value="Unassembled WGS sequence"/>
</dbReference>
<evidence type="ECO:0000313" key="3">
    <source>
        <dbReference type="Proteomes" id="UP001472677"/>
    </source>
</evidence>
<dbReference type="EMBL" id="JBBPBM010000149">
    <property type="protein sequence ID" value="KAK8503579.1"/>
    <property type="molecule type" value="Genomic_DNA"/>
</dbReference>
<gene>
    <name evidence="2" type="ORF">V6N12_036752</name>
</gene>
<feature type="compositionally biased region" description="Basic residues" evidence="1">
    <location>
        <begin position="13"/>
        <end position="33"/>
    </location>
</feature>
<protein>
    <submittedName>
        <fullName evidence="2">Uncharacterized protein</fullName>
    </submittedName>
</protein>
<organism evidence="2 3">
    <name type="scientific">Hibiscus sabdariffa</name>
    <name type="common">roselle</name>
    <dbReference type="NCBI Taxonomy" id="183260"/>
    <lineage>
        <taxon>Eukaryota</taxon>
        <taxon>Viridiplantae</taxon>
        <taxon>Streptophyta</taxon>
        <taxon>Embryophyta</taxon>
        <taxon>Tracheophyta</taxon>
        <taxon>Spermatophyta</taxon>
        <taxon>Magnoliopsida</taxon>
        <taxon>eudicotyledons</taxon>
        <taxon>Gunneridae</taxon>
        <taxon>Pentapetalae</taxon>
        <taxon>rosids</taxon>
        <taxon>malvids</taxon>
        <taxon>Malvales</taxon>
        <taxon>Malvaceae</taxon>
        <taxon>Malvoideae</taxon>
        <taxon>Hibiscus</taxon>
    </lineage>
</organism>
<keyword evidence="3" id="KW-1185">Reference proteome</keyword>
<feature type="region of interest" description="Disordered" evidence="1">
    <location>
        <begin position="1"/>
        <end position="83"/>
    </location>
</feature>
<sequence length="83" mass="8845">MGTNEQQRMVTKNGHHRGAASPTSRHKGWKLAKHANVVEGMGSGRTHEQARATGEAAGVSIRGTNGMRSGRAQRQADRVGEIA</sequence>
<name>A0ABR2BB07_9ROSI</name>
<feature type="compositionally biased region" description="Polar residues" evidence="1">
    <location>
        <begin position="1"/>
        <end position="10"/>
    </location>
</feature>
<feature type="compositionally biased region" description="Basic and acidic residues" evidence="1">
    <location>
        <begin position="74"/>
        <end position="83"/>
    </location>
</feature>
<comment type="caution">
    <text evidence="2">The sequence shown here is derived from an EMBL/GenBank/DDBJ whole genome shotgun (WGS) entry which is preliminary data.</text>
</comment>
<evidence type="ECO:0000313" key="2">
    <source>
        <dbReference type="EMBL" id="KAK8503579.1"/>
    </source>
</evidence>
<proteinExistence type="predicted"/>
<accession>A0ABR2BB07</accession>